<evidence type="ECO:0000256" key="1">
    <source>
        <dbReference type="SAM" id="Coils"/>
    </source>
</evidence>
<evidence type="ECO:0000313" key="4">
    <source>
        <dbReference type="Proteomes" id="UP001162131"/>
    </source>
</evidence>
<dbReference type="AlphaFoldDB" id="A0AAU9IGB1"/>
<dbReference type="Proteomes" id="UP001162131">
    <property type="component" value="Unassembled WGS sequence"/>
</dbReference>
<keyword evidence="4" id="KW-1185">Reference proteome</keyword>
<dbReference type="EMBL" id="CAJZBQ010000012">
    <property type="protein sequence ID" value="CAG9314464.1"/>
    <property type="molecule type" value="Genomic_DNA"/>
</dbReference>
<evidence type="ECO:0000313" key="3">
    <source>
        <dbReference type="EMBL" id="CAG9314464.1"/>
    </source>
</evidence>
<gene>
    <name evidence="3" type="ORF">BSTOLATCC_MIC11467</name>
</gene>
<feature type="region of interest" description="Disordered" evidence="2">
    <location>
        <begin position="280"/>
        <end position="319"/>
    </location>
</feature>
<reference evidence="3" key="1">
    <citation type="submission" date="2021-09" db="EMBL/GenBank/DDBJ databases">
        <authorList>
            <consortium name="AG Swart"/>
            <person name="Singh M."/>
            <person name="Singh A."/>
            <person name="Seah K."/>
            <person name="Emmerich C."/>
        </authorList>
    </citation>
    <scope>NUCLEOTIDE SEQUENCE</scope>
    <source>
        <strain evidence="3">ATCC30299</strain>
    </source>
</reference>
<evidence type="ECO:0000256" key="2">
    <source>
        <dbReference type="SAM" id="MobiDB-lite"/>
    </source>
</evidence>
<feature type="coiled-coil region" evidence="1">
    <location>
        <begin position="80"/>
        <end position="255"/>
    </location>
</feature>
<comment type="caution">
    <text evidence="3">The sequence shown here is derived from an EMBL/GenBank/DDBJ whole genome shotgun (WGS) entry which is preliminary data.</text>
</comment>
<feature type="compositionally biased region" description="Basic and acidic residues" evidence="2">
    <location>
        <begin position="282"/>
        <end position="298"/>
    </location>
</feature>
<name>A0AAU9IGB1_9CILI</name>
<keyword evidence="1" id="KW-0175">Coiled coil</keyword>
<protein>
    <submittedName>
        <fullName evidence="3">Uncharacterized protein</fullName>
    </submittedName>
</protein>
<accession>A0AAU9IGB1</accession>
<proteinExistence type="predicted"/>
<organism evidence="3 4">
    <name type="scientific">Blepharisma stoltei</name>
    <dbReference type="NCBI Taxonomy" id="1481888"/>
    <lineage>
        <taxon>Eukaryota</taxon>
        <taxon>Sar</taxon>
        <taxon>Alveolata</taxon>
        <taxon>Ciliophora</taxon>
        <taxon>Postciliodesmatophora</taxon>
        <taxon>Heterotrichea</taxon>
        <taxon>Heterotrichida</taxon>
        <taxon>Blepharismidae</taxon>
        <taxon>Blepharisma</taxon>
    </lineage>
</organism>
<sequence>MSGRGYNSYGSQIPILLERLKEISLSMDLPLIKRNSFRTDAASIIEDCLADVTDAHKKARETIKLAHKFHKAFQKASTHNDEIIQRNQELIKKIEAMESQMIDQEGELISKDQRCEVLMNDLADIEKTLKTMTSENSLLRKEVITLKREITQNDLREDLQVSKNQNQEKEKEKSLQNEIASLHLELEKQKEENEELNFKIREIDNLLQAEKGAAGQLRNFIAILKSENLEFSKEIEGLKQHKMDLNEKILSLKNELIQHKSYNEQLVREYDNQRRRATLSEMPKELKAANEAKKEPPKIMDLASEEESSSDESSLHASESFEMETIEIPISQKSTKTKTPPQLEETLGDFFDGDEQSEAENKLLLISSPKSNFNISTEDSTPKENKVFVLSSPKGQSKPVYTFQTSTENELKICHYDDICIIQKSIPSIQRQCFGIEINESINIKKCEIKQEKSKQLTESYFDISVYAVKKSASSKNFKLETLLFSSLFPSNTRIKNLLSINSINHFSILWPKRIFSIRSTEGITIQKLKHPLEVHNVQKEIIKPAIHLSIDKNDYIALKCLRPKRGMAIQKAEQSLEIQATHKEITKPIIHLSLEKASELLISKCMKTHENGRDLINQSHMIRENIGHKKLCFSFFESIHIKPVAKSQTSISNDTSNSKKSQYDYGTSRDPIKDLFIFICQAAKLNSKYRDRLGWAPVDHLYDECLQKSIPFNEWHDYVKLQLEKDFELANGIV</sequence>